<reference evidence="1 2" key="1">
    <citation type="submission" date="2013-11" db="EMBL/GenBank/DDBJ databases">
        <title>Opisthorchis viverrini - life in the bile duct.</title>
        <authorList>
            <person name="Young N.D."/>
            <person name="Nagarajan N."/>
            <person name="Lin S.J."/>
            <person name="Korhonen P.K."/>
            <person name="Jex A.R."/>
            <person name="Hall R.S."/>
            <person name="Safavi-Hemami H."/>
            <person name="Kaewkong W."/>
            <person name="Bertrand D."/>
            <person name="Gao S."/>
            <person name="Seet Q."/>
            <person name="Wongkham S."/>
            <person name="Teh B.T."/>
            <person name="Wongkham C."/>
            <person name="Intapan P.M."/>
            <person name="Maleewong W."/>
            <person name="Yang X."/>
            <person name="Hu M."/>
            <person name="Wang Z."/>
            <person name="Hofmann A."/>
            <person name="Sternberg P.W."/>
            <person name="Tan P."/>
            <person name="Wang J."/>
            <person name="Gasser R.B."/>
        </authorList>
    </citation>
    <scope>NUCLEOTIDE SEQUENCE [LARGE SCALE GENOMIC DNA]</scope>
</reference>
<evidence type="ECO:0000313" key="2">
    <source>
        <dbReference type="Proteomes" id="UP000054324"/>
    </source>
</evidence>
<dbReference type="RefSeq" id="XP_009168431.1">
    <property type="nucleotide sequence ID" value="XM_009170167.1"/>
</dbReference>
<dbReference type="OrthoDB" id="412793at2759"/>
<dbReference type="GeneID" id="20327884"/>
<dbReference type="CTD" id="20327884"/>
<proteinExistence type="predicted"/>
<keyword evidence="2" id="KW-1185">Reference proteome</keyword>
<dbReference type="KEGG" id="ovi:T265_13717"/>
<feature type="non-terminal residue" evidence="1">
    <location>
        <position position="538"/>
    </location>
</feature>
<sequence>SVRPGSVTLKSVFKPRKLVYLAIFNVGTLKQSGQQVAIARTVVSLYIDNAGRKYCDRIDCPSLSSRFRLHTSGVAEAAAAGYAGVGIVLSERAEAPLLDWIPVDSCLRAVHLATSVGESRGSEVHRTLFIVSAYAPTDCSSESAKDSFFDALDALLQQAKSLDVVAVAGDMNAQVGRLSAAEARLGGCLGLDTRRTDNGDRLLQMLARDAQKKETTYFRCYEFPEQRKSLDNVVPTIKPAPNPDRPYRCQLSVMRAAHRLPPPLEHQRGLRPCTFEKNPSAVAPFRCLTALPPEGCTRAWILPGCPSLDRESREAEVGFEPWNFRSVNSRSYHLGHLAPFSGVRKTRTPRSAVKKLVVCKKAPLDLGVILFNMWYRRHKPPFDAYPNHDVRPGHKRDAFLATMFPLVRNGDMFTDVNNLGYDYDKPDMLSCHPVEARGLDTVSLPKPRQAKSKYKGSIRTTNLPARMFTCLCGQPGSIQALLLPPGVMAAGHWMIVAAERLFIIRPPHKILEAIRLMITYYRRHGPMLILVLILMAMG</sequence>
<protein>
    <recommendedName>
        <fullName evidence="3">Endonuclease/exonuclease/phosphatase domain-containing protein</fullName>
    </recommendedName>
</protein>
<evidence type="ECO:0000313" key="1">
    <source>
        <dbReference type="EMBL" id="KER27853.1"/>
    </source>
</evidence>
<feature type="non-terminal residue" evidence="1">
    <location>
        <position position="1"/>
    </location>
</feature>
<organism evidence="1 2">
    <name type="scientific">Opisthorchis viverrini</name>
    <name type="common">Southeast Asian liver fluke</name>
    <dbReference type="NCBI Taxonomy" id="6198"/>
    <lineage>
        <taxon>Eukaryota</taxon>
        <taxon>Metazoa</taxon>
        <taxon>Spiralia</taxon>
        <taxon>Lophotrochozoa</taxon>
        <taxon>Platyhelminthes</taxon>
        <taxon>Trematoda</taxon>
        <taxon>Digenea</taxon>
        <taxon>Opisthorchiida</taxon>
        <taxon>Opisthorchiata</taxon>
        <taxon>Opisthorchiidae</taxon>
        <taxon>Opisthorchis</taxon>
    </lineage>
</organism>
<evidence type="ECO:0008006" key="3">
    <source>
        <dbReference type="Google" id="ProtNLM"/>
    </source>
</evidence>
<name>A0A074ZKJ6_OPIVI</name>
<dbReference type="Gene3D" id="3.60.10.10">
    <property type="entry name" value="Endonuclease/exonuclease/phosphatase"/>
    <property type="match status" value="1"/>
</dbReference>
<gene>
    <name evidence="1" type="ORF">T265_13717</name>
</gene>
<dbReference type="InterPro" id="IPR036691">
    <property type="entry name" value="Endo/exonu/phosph_ase_sf"/>
</dbReference>
<dbReference type="EMBL" id="KL596713">
    <property type="protein sequence ID" value="KER27853.1"/>
    <property type="molecule type" value="Genomic_DNA"/>
</dbReference>
<dbReference type="AlphaFoldDB" id="A0A074ZKJ6"/>
<dbReference type="Proteomes" id="UP000054324">
    <property type="component" value="Unassembled WGS sequence"/>
</dbReference>
<accession>A0A074ZKJ6</accession>